<reference evidence="1 2" key="1">
    <citation type="submission" date="2014-11" db="EMBL/GenBank/DDBJ databases">
        <title>Genetic blueprint of the zoonotic pathogen Toxocara canis.</title>
        <authorList>
            <person name="Zhu X.-Q."/>
            <person name="Korhonen P.K."/>
            <person name="Cai H."/>
            <person name="Young N.D."/>
            <person name="Nejsum P."/>
            <person name="von Samson-Himmelstjerna G."/>
            <person name="Boag P.R."/>
            <person name="Tan P."/>
            <person name="Li Q."/>
            <person name="Min J."/>
            <person name="Yang Y."/>
            <person name="Wang X."/>
            <person name="Fang X."/>
            <person name="Hall R.S."/>
            <person name="Hofmann A."/>
            <person name="Sternberg P.W."/>
            <person name="Jex A.R."/>
            <person name="Gasser R.B."/>
        </authorList>
    </citation>
    <scope>NUCLEOTIDE SEQUENCE [LARGE SCALE GENOMIC DNA]</scope>
    <source>
        <strain evidence="1">PN_DK_2014</strain>
    </source>
</reference>
<protein>
    <submittedName>
        <fullName evidence="1">Uncharacterized protein</fullName>
    </submittedName>
</protein>
<organism evidence="1 2">
    <name type="scientific">Toxocara canis</name>
    <name type="common">Canine roundworm</name>
    <dbReference type="NCBI Taxonomy" id="6265"/>
    <lineage>
        <taxon>Eukaryota</taxon>
        <taxon>Metazoa</taxon>
        <taxon>Ecdysozoa</taxon>
        <taxon>Nematoda</taxon>
        <taxon>Chromadorea</taxon>
        <taxon>Rhabditida</taxon>
        <taxon>Spirurina</taxon>
        <taxon>Ascaridomorpha</taxon>
        <taxon>Ascaridoidea</taxon>
        <taxon>Toxocaridae</taxon>
        <taxon>Toxocara</taxon>
    </lineage>
</organism>
<comment type="caution">
    <text evidence="1">The sequence shown here is derived from an EMBL/GenBank/DDBJ whole genome shotgun (WGS) entry which is preliminary data.</text>
</comment>
<dbReference type="Proteomes" id="UP000031036">
    <property type="component" value="Unassembled WGS sequence"/>
</dbReference>
<evidence type="ECO:0000313" key="1">
    <source>
        <dbReference type="EMBL" id="KHN73040.1"/>
    </source>
</evidence>
<evidence type="ECO:0000313" key="2">
    <source>
        <dbReference type="Proteomes" id="UP000031036"/>
    </source>
</evidence>
<gene>
    <name evidence="1" type="ORF">Tcan_15676</name>
</gene>
<keyword evidence="2" id="KW-1185">Reference proteome</keyword>
<name>A0A0B2UVZ6_TOXCA</name>
<dbReference type="EMBL" id="JPKZ01003169">
    <property type="protein sequence ID" value="KHN73040.1"/>
    <property type="molecule type" value="Genomic_DNA"/>
</dbReference>
<sequence>MRNERINLSEGVSRLCAQGYEDMCDRICGICGGITYCERLTAKTSEKQTGRNNIKYNRGGFRSPWVVFYNFVIFRFQFASIP</sequence>
<dbReference type="AlphaFoldDB" id="A0A0B2UVZ6"/>
<accession>A0A0B2UVZ6</accession>
<proteinExistence type="predicted"/>